<feature type="repeat" description="WD" evidence="1">
    <location>
        <begin position="1"/>
        <end position="36"/>
    </location>
</feature>
<gene>
    <name evidence="2" type="ORF">Smic_84290</name>
</gene>
<sequence length="69" mass="7173">MLNSLAISPVGAWLANTGDDGTVWVWSVAEGSIVAVARADGLLAASAWGTINELVVGGRRGLYLFELLT</sequence>
<proteinExistence type="predicted"/>
<dbReference type="AlphaFoldDB" id="A0A7J0D562"/>
<reference evidence="2 3" key="1">
    <citation type="submission" date="2020-05" db="EMBL/GenBank/DDBJ databases">
        <title>Whole genome shotgun sequence of Streptomyces microflavus NBRC 13062.</title>
        <authorList>
            <person name="Komaki H."/>
            <person name="Tamura T."/>
        </authorList>
    </citation>
    <scope>NUCLEOTIDE SEQUENCE [LARGE SCALE GENOMIC DNA]</scope>
    <source>
        <strain evidence="2 3">NBRC 13062</strain>
    </source>
</reference>
<dbReference type="PROSITE" id="PS50082">
    <property type="entry name" value="WD_REPEATS_2"/>
    <property type="match status" value="1"/>
</dbReference>
<dbReference type="Proteomes" id="UP000498740">
    <property type="component" value="Unassembled WGS sequence"/>
</dbReference>
<dbReference type="EMBL" id="BLWD01000003">
    <property type="protein sequence ID" value="GFN09873.1"/>
    <property type="molecule type" value="Genomic_DNA"/>
</dbReference>
<evidence type="ECO:0000313" key="3">
    <source>
        <dbReference type="Proteomes" id="UP000498740"/>
    </source>
</evidence>
<dbReference type="Gene3D" id="2.130.10.10">
    <property type="entry name" value="YVTN repeat-like/Quinoprotein amine dehydrogenase"/>
    <property type="match status" value="1"/>
</dbReference>
<keyword evidence="1" id="KW-0853">WD repeat</keyword>
<dbReference type="InterPro" id="IPR001680">
    <property type="entry name" value="WD40_rpt"/>
</dbReference>
<comment type="caution">
    <text evidence="2">The sequence shown here is derived from an EMBL/GenBank/DDBJ whole genome shotgun (WGS) entry which is preliminary data.</text>
</comment>
<evidence type="ECO:0000256" key="1">
    <source>
        <dbReference type="PROSITE-ProRule" id="PRU00221"/>
    </source>
</evidence>
<organism evidence="2 3">
    <name type="scientific">Streptomyces microflavus</name>
    <name type="common">Streptomyces lipmanii</name>
    <dbReference type="NCBI Taxonomy" id="1919"/>
    <lineage>
        <taxon>Bacteria</taxon>
        <taxon>Bacillati</taxon>
        <taxon>Actinomycetota</taxon>
        <taxon>Actinomycetes</taxon>
        <taxon>Kitasatosporales</taxon>
        <taxon>Streptomycetaceae</taxon>
        <taxon>Streptomyces</taxon>
    </lineage>
</organism>
<name>A0A7J0D562_STRMI</name>
<accession>A0A7J0D562</accession>
<dbReference type="SUPFAM" id="SSF69322">
    <property type="entry name" value="Tricorn protease domain 2"/>
    <property type="match status" value="1"/>
</dbReference>
<evidence type="ECO:0008006" key="4">
    <source>
        <dbReference type="Google" id="ProtNLM"/>
    </source>
</evidence>
<protein>
    <recommendedName>
        <fullName evidence="4">WD domain-containing protein, G-beta repeat-containing protein</fullName>
    </recommendedName>
</protein>
<evidence type="ECO:0000313" key="2">
    <source>
        <dbReference type="EMBL" id="GFN09873.1"/>
    </source>
</evidence>
<dbReference type="InterPro" id="IPR015943">
    <property type="entry name" value="WD40/YVTN_repeat-like_dom_sf"/>
</dbReference>